<organism evidence="1">
    <name type="scientific">Amphimedon queenslandica</name>
    <name type="common">Sponge</name>
    <dbReference type="NCBI Taxonomy" id="400682"/>
    <lineage>
        <taxon>Eukaryota</taxon>
        <taxon>Metazoa</taxon>
        <taxon>Porifera</taxon>
        <taxon>Demospongiae</taxon>
        <taxon>Heteroscleromorpha</taxon>
        <taxon>Haplosclerida</taxon>
        <taxon>Niphatidae</taxon>
        <taxon>Amphimedon</taxon>
    </lineage>
</organism>
<protein>
    <submittedName>
        <fullName evidence="1">Uncharacterized protein</fullName>
    </submittedName>
</protein>
<dbReference type="EnsemblMetazoa" id="Aqu2.1.31275_001">
    <property type="protein sequence ID" value="Aqu2.1.31275_001"/>
    <property type="gene ID" value="Aqu2.1.31275"/>
</dbReference>
<dbReference type="InParanoid" id="A0A1X7UTF7"/>
<accession>A0A1X7UTF7</accession>
<proteinExistence type="predicted"/>
<reference evidence="1" key="1">
    <citation type="submission" date="2017-05" db="UniProtKB">
        <authorList>
            <consortium name="EnsemblMetazoa"/>
        </authorList>
    </citation>
    <scope>IDENTIFICATION</scope>
</reference>
<evidence type="ECO:0000313" key="1">
    <source>
        <dbReference type="EnsemblMetazoa" id="Aqu2.1.31275_001"/>
    </source>
</evidence>
<sequence>MASKSRPKELRDCLSNSCDPTLTALRCLSYFLSPKLKKKASKESQYSVVPYILMEAPRGTLPNEVIDKTNNFPYILRLFDAEDEIDPQYFVAVEQQILFECKDVINALFHLISTYYVFNMSYHGRVQDILYFIQEKVLDIKDSTTKKSSMYLSVTLAIECYDQQDVNDSN</sequence>
<dbReference type="AlphaFoldDB" id="A0A1X7UTF7"/>
<name>A0A1X7UTF7_AMPQE</name>
<dbReference type="OrthoDB" id="6431769at2759"/>